<dbReference type="InterPro" id="IPR016410">
    <property type="entry name" value="Phage_imm"/>
</dbReference>
<evidence type="ECO:0000313" key="2">
    <source>
        <dbReference type="EMBL" id="POR55006.1"/>
    </source>
</evidence>
<reference evidence="2 3" key="1">
    <citation type="submission" date="2018-01" db="EMBL/GenBank/DDBJ databases">
        <title>Genomic Encyclopedia of Type Strains, Phase III (KMG-III): the genomes of soil and plant-associated and newly described type strains.</title>
        <authorList>
            <person name="Whitman W."/>
        </authorList>
    </citation>
    <scope>NUCLEOTIDE SEQUENCE [LARGE SCALE GENOMIC DNA]</scope>
    <source>
        <strain evidence="2 3">JCM 18070</strain>
    </source>
</reference>
<feature type="transmembrane region" description="Helical" evidence="1">
    <location>
        <begin position="6"/>
        <end position="22"/>
    </location>
</feature>
<organism evidence="2 3">
    <name type="scientific">Paraburkholderia eburnea</name>
    <dbReference type="NCBI Taxonomy" id="1189126"/>
    <lineage>
        <taxon>Bacteria</taxon>
        <taxon>Pseudomonadati</taxon>
        <taxon>Pseudomonadota</taxon>
        <taxon>Betaproteobacteria</taxon>
        <taxon>Burkholderiales</taxon>
        <taxon>Burkholderiaceae</taxon>
        <taxon>Paraburkholderia</taxon>
    </lineage>
</organism>
<name>A0A2S4MJR8_9BURK</name>
<proteinExistence type="predicted"/>
<dbReference type="Pfam" id="PF14373">
    <property type="entry name" value="Imm_superinfect"/>
    <property type="match status" value="1"/>
</dbReference>
<keyword evidence="1" id="KW-0812">Transmembrane</keyword>
<dbReference type="EMBL" id="PQGA01000002">
    <property type="protein sequence ID" value="POR55006.1"/>
    <property type="molecule type" value="Genomic_DNA"/>
</dbReference>
<keyword evidence="1" id="KW-1133">Transmembrane helix</keyword>
<evidence type="ECO:0000313" key="3">
    <source>
        <dbReference type="Proteomes" id="UP000237381"/>
    </source>
</evidence>
<dbReference type="AlphaFoldDB" id="A0A2S4MJR8"/>
<gene>
    <name evidence="2" type="ORF">B0G62_102617</name>
</gene>
<dbReference type="OrthoDB" id="9099722at2"/>
<dbReference type="Proteomes" id="UP000237381">
    <property type="component" value="Unassembled WGS sequence"/>
</dbReference>
<accession>A0A2S4MJR8</accession>
<evidence type="ECO:0000256" key="1">
    <source>
        <dbReference type="SAM" id="Phobius"/>
    </source>
</evidence>
<keyword evidence="3" id="KW-1185">Reference proteome</keyword>
<comment type="caution">
    <text evidence="2">The sequence shown here is derived from an EMBL/GenBank/DDBJ whole genome shotgun (WGS) entry which is preliminary data.</text>
</comment>
<keyword evidence="1" id="KW-0472">Membrane</keyword>
<dbReference type="RefSeq" id="WP_103703514.1">
    <property type="nucleotide sequence ID" value="NZ_PQGA01000002.1"/>
</dbReference>
<protein>
    <submittedName>
        <fullName evidence="2">T4 superinfection immunity protein</fullName>
    </submittedName>
</protein>
<feature type="transmembrane region" description="Helical" evidence="1">
    <location>
        <begin position="34"/>
        <end position="57"/>
    </location>
</feature>
<sequence>MASHSLFEIVVLLAAVVLYFLPAMIADRRKRHDLLIIALFNAVVGWTVLGWFLALFWSLQPNPPRDIGDNVQKKKKIIGMQLFSHRLNARAQARQSNNTDREGSSR</sequence>